<evidence type="ECO:0000256" key="1">
    <source>
        <dbReference type="PIRNR" id="PIRNR012524"/>
    </source>
</evidence>
<dbReference type="Pfam" id="PF00575">
    <property type="entry name" value="S1"/>
    <property type="match status" value="1"/>
</dbReference>
<dbReference type="Gene3D" id="1.10.10.10">
    <property type="entry name" value="Winged helix-like DNA-binding domain superfamily/Winged helix DNA-binding domain"/>
    <property type="match status" value="1"/>
</dbReference>
<dbReference type="PROSITE" id="PS50126">
    <property type="entry name" value="S1"/>
    <property type="match status" value="1"/>
</dbReference>
<dbReference type="SUPFAM" id="SSF50249">
    <property type="entry name" value="Nucleic acid-binding proteins"/>
    <property type="match status" value="1"/>
</dbReference>
<dbReference type="InterPro" id="IPR012340">
    <property type="entry name" value="NA-bd_OB-fold"/>
</dbReference>
<evidence type="ECO:0000259" key="2">
    <source>
        <dbReference type="PROSITE" id="PS50126"/>
    </source>
</evidence>
<dbReference type="SMART" id="SM00316">
    <property type="entry name" value="S1"/>
    <property type="match status" value="3"/>
</dbReference>
<dbReference type="Proteomes" id="UP000199437">
    <property type="component" value="Unassembled WGS sequence"/>
</dbReference>
<accession>A0A1I0Q040</accession>
<gene>
    <name evidence="3" type="ORF">SAMN05216290_1879</name>
</gene>
<protein>
    <recommendedName>
        <fullName evidence="2">S1 motif domain-containing protein</fullName>
    </recommendedName>
</protein>
<proteinExistence type="inferred from homology"/>
<dbReference type="AlphaFoldDB" id="A0A1I0Q040"/>
<dbReference type="PANTHER" id="PTHR37296:SF1">
    <property type="entry name" value="CONSERVED VIRULENCE FACTOR B"/>
    <property type="match status" value="1"/>
</dbReference>
<dbReference type="PIRSF" id="PIRSF012524">
    <property type="entry name" value="YitL_S1"/>
    <property type="match status" value="1"/>
</dbReference>
<dbReference type="PANTHER" id="PTHR37296">
    <property type="entry name" value="CONSERVED VIRULENCE FACTOR B"/>
    <property type="match status" value="1"/>
</dbReference>
<dbReference type="GeneID" id="99986598"/>
<dbReference type="GO" id="GO:0003676">
    <property type="term" value="F:nucleic acid binding"/>
    <property type="evidence" value="ECO:0007669"/>
    <property type="project" value="InterPro"/>
</dbReference>
<dbReference type="InterPro" id="IPR003029">
    <property type="entry name" value="S1_domain"/>
</dbReference>
<dbReference type="InterPro" id="IPR014464">
    <property type="entry name" value="CvfB_fam"/>
</dbReference>
<organism evidence="3 4">
    <name type="scientific">Roseivirga pacifica</name>
    <dbReference type="NCBI Taxonomy" id="1267423"/>
    <lineage>
        <taxon>Bacteria</taxon>
        <taxon>Pseudomonadati</taxon>
        <taxon>Bacteroidota</taxon>
        <taxon>Cytophagia</taxon>
        <taxon>Cytophagales</taxon>
        <taxon>Roseivirgaceae</taxon>
        <taxon>Roseivirga</taxon>
    </lineage>
</organism>
<reference evidence="4" key="1">
    <citation type="submission" date="2016-10" db="EMBL/GenBank/DDBJ databases">
        <authorList>
            <person name="Varghese N."/>
            <person name="Submissions S."/>
        </authorList>
    </citation>
    <scope>NUCLEOTIDE SEQUENCE [LARGE SCALE GENOMIC DNA]</scope>
    <source>
        <strain evidence="4">CGMCC 1.12402</strain>
    </source>
</reference>
<dbReference type="Pfam" id="PF13509">
    <property type="entry name" value="S1_2"/>
    <property type="match status" value="1"/>
</dbReference>
<dbReference type="InterPro" id="IPR040764">
    <property type="entry name" value="CvfB_WH"/>
</dbReference>
<dbReference type="EMBL" id="FOIR01000002">
    <property type="protein sequence ID" value="SEW20216.1"/>
    <property type="molecule type" value="Genomic_DNA"/>
</dbReference>
<name>A0A1I0Q040_9BACT</name>
<evidence type="ECO:0000313" key="3">
    <source>
        <dbReference type="EMBL" id="SEW20216.1"/>
    </source>
</evidence>
<feature type="domain" description="S1 motif" evidence="2">
    <location>
        <begin position="70"/>
        <end position="130"/>
    </location>
</feature>
<dbReference type="Pfam" id="PF17783">
    <property type="entry name" value="WHD_CvfB"/>
    <property type="match status" value="1"/>
</dbReference>
<keyword evidence="4" id="KW-1185">Reference proteome</keyword>
<dbReference type="InterPro" id="IPR036388">
    <property type="entry name" value="WH-like_DNA-bd_sf"/>
</dbReference>
<evidence type="ECO:0000313" key="4">
    <source>
        <dbReference type="Proteomes" id="UP000199437"/>
    </source>
</evidence>
<dbReference type="InterPro" id="IPR039566">
    <property type="entry name" value="CvfB_S1_st"/>
</dbReference>
<comment type="similarity">
    <text evidence="1">Belongs to the CvfB family.</text>
</comment>
<dbReference type="STRING" id="1267423.SAMN05216290_1879"/>
<sequence length="276" mass="31246">MIEIGRKQTLKIGRTVDFGVYLTKDGEEVLLPQKYLPESFEVGDELEVFVYKDQQNRPVAVTTEPKGQVGDIIGAEVTHVTDFGAFIDIGLEKDVLVPKKEQSVDMEVGRTYVVKLLIDHMTERMVATAKLHSFINEDTSVLKGREKVEVLVWHKTDLGFKVIINQEFEGLIYENEIFERLRAGDVREGYIKEIRPDGKVDVTIQPRGYEAVMDSSAAILNILEENGGEIDLGDKSNPDEIKAVFEMSKKNFKKVLGGLYKAGRIEIYDHRIVLKK</sequence>
<dbReference type="Gene3D" id="2.40.50.140">
    <property type="entry name" value="Nucleic acid-binding proteins"/>
    <property type="match status" value="2"/>
</dbReference>
<dbReference type="RefSeq" id="WP_162844761.1">
    <property type="nucleotide sequence ID" value="NZ_FOIR01000002.1"/>
</dbReference>